<dbReference type="InterPro" id="IPR025661">
    <property type="entry name" value="Pept_asp_AS"/>
</dbReference>
<dbReference type="EMBL" id="BPLF01000002">
    <property type="protein sequence ID" value="GIX63586.1"/>
    <property type="molecule type" value="Genomic_DNA"/>
</dbReference>
<feature type="domain" description="Cathepsin propeptide inhibitor" evidence="7">
    <location>
        <begin position="133"/>
        <end position="190"/>
    </location>
</feature>
<keyword evidence="9" id="KW-1185">Reference proteome</keyword>
<evidence type="ECO:0000256" key="5">
    <source>
        <dbReference type="SAM" id="Phobius"/>
    </source>
</evidence>
<dbReference type="PROSITE" id="PS00139">
    <property type="entry name" value="THIOL_PROTEASE_CYS"/>
    <property type="match status" value="1"/>
</dbReference>
<keyword evidence="3" id="KW-1015">Disulfide bond</keyword>
<keyword evidence="4" id="KW-0325">Glycoprotein</keyword>
<dbReference type="InterPro" id="IPR013201">
    <property type="entry name" value="Prot_inhib_I29"/>
</dbReference>
<dbReference type="PRINTS" id="PR00705">
    <property type="entry name" value="PAPAIN"/>
</dbReference>
<dbReference type="InterPro" id="IPR000668">
    <property type="entry name" value="Peptidase_C1A_C"/>
</dbReference>
<dbReference type="SMART" id="SM00848">
    <property type="entry name" value="Inhibitor_I29"/>
    <property type="match status" value="1"/>
</dbReference>
<dbReference type="InterPro" id="IPR013128">
    <property type="entry name" value="Peptidase_C1A"/>
</dbReference>
<dbReference type="SUPFAM" id="SSF54001">
    <property type="entry name" value="Cysteine proteinases"/>
    <property type="match status" value="1"/>
</dbReference>
<dbReference type="InterPro" id="IPR025660">
    <property type="entry name" value="Pept_his_AS"/>
</dbReference>
<keyword evidence="5" id="KW-0472">Membrane</keyword>
<dbReference type="Pfam" id="PF08246">
    <property type="entry name" value="Inhibitor_I29"/>
    <property type="match status" value="1"/>
</dbReference>
<dbReference type="PANTHER" id="PTHR12411">
    <property type="entry name" value="CYSTEINE PROTEASE FAMILY C1-RELATED"/>
    <property type="match status" value="1"/>
</dbReference>
<evidence type="ECO:0000256" key="2">
    <source>
        <dbReference type="ARBA" id="ARBA00023145"/>
    </source>
</evidence>
<reference evidence="8 9" key="1">
    <citation type="submission" date="2021-06" db="EMBL/GenBank/DDBJ databases">
        <title>Genome sequence of Babesia caballi.</title>
        <authorList>
            <person name="Yamagishi J."/>
            <person name="Kidaka T."/>
            <person name="Ochi A."/>
        </authorList>
    </citation>
    <scope>NUCLEOTIDE SEQUENCE [LARGE SCALE GENOMIC DNA]</scope>
    <source>
        <strain evidence="8">USDA-D6B2</strain>
    </source>
</reference>
<gene>
    <name evidence="8" type="ORF">BcabD6B2_30210</name>
</gene>
<accession>A0AAV4LTT1</accession>
<organism evidence="8 9">
    <name type="scientific">Babesia caballi</name>
    <dbReference type="NCBI Taxonomy" id="5871"/>
    <lineage>
        <taxon>Eukaryota</taxon>
        <taxon>Sar</taxon>
        <taxon>Alveolata</taxon>
        <taxon>Apicomplexa</taxon>
        <taxon>Aconoidasida</taxon>
        <taxon>Piroplasmida</taxon>
        <taxon>Babesiidae</taxon>
        <taxon>Babesia</taxon>
    </lineage>
</organism>
<name>A0AAV4LTT1_BABCB</name>
<dbReference type="AlphaFoldDB" id="A0AAV4LTT1"/>
<keyword evidence="8" id="KW-0645">Protease</keyword>
<keyword evidence="8" id="KW-0378">Hydrolase</keyword>
<evidence type="ECO:0000313" key="9">
    <source>
        <dbReference type="Proteomes" id="UP001497744"/>
    </source>
</evidence>
<evidence type="ECO:0000259" key="7">
    <source>
        <dbReference type="SMART" id="SM00848"/>
    </source>
</evidence>
<dbReference type="Proteomes" id="UP001497744">
    <property type="component" value="Unassembled WGS sequence"/>
</dbReference>
<evidence type="ECO:0000256" key="4">
    <source>
        <dbReference type="ARBA" id="ARBA00023180"/>
    </source>
</evidence>
<dbReference type="GO" id="GO:0008234">
    <property type="term" value="F:cysteine-type peptidase activity"/>
    <property type="evidence" value="ECO:0007669"/>
    <property type="project" value="InterPro"/>
</dbReference>
<dbReference type="GeneID" id="94195067"/>
<proteinExistence type="inferred from homology"/>
<dbReference type="PROSITE" id="PS00640">
    <property type="entry name" value="THIOL_PROTEASE_ASN"/>
    <property type="match status" value="1"/>
</dbReference>
<sequence length="425" mass="47622">MRADVVAQDDVIERADTASDLPKAESGGKPNPWYSRVSRFYRRHKCGCWLALILTLFVTLVVSGRAVYLRRQARLVESVRQALSHRQFQNHNTVPGVVSEDVAQVIISAMREDWSSPKDRFKVDYYVNLYIQFNSFNQQHNRVDSSVEHKVARFVAFLANVTFIRNFNAEEARTCDLAVTKFADLTFPEFSALLGSRPELPAKHFRVASRIVGAAEDPDIDLRREGRMTPVKDQGGCGSCWAFATIGVVEAYFKNHRSTDVTLSEQNLVDCVQECHGCDYGDSHPAYEYVVNKGVYRSEAYPYTAAQGPCATPPGELRFSLPKYGLTEWPNLVELLRVYGPLTVYVAVSPLWQFYDSGILGECGAEVNHAVVLAGVGRDSRGPYWLIKNSWGTSWGEEGYVRVARGSTNFENECGMAQLALYAIP</sequence>
<keyword evidence="5" id="KW-1133">Transmembrane helix</keyword>
<evidence type="ECO:0000256" key="1">
    <source>
        <dbReference type="ARBA" id="ARBA00008455"/>
    </source>
</evidence>
<keyword evidence="2" id="KW-0865">Zymogen</keyword>
<feature type="domain" description="Peptidase C1A papain C-terminal" evidence="6">
    <location>
        <begin position="216"/>
        <end position="424"/>
    </location>
</feature>
<dbReference type="RefSeq" id="XP_067715655.1">
    <property type="nucleotide sequence ID" value="XM_067859554.1"/>
</dbReference>
<dbReference type="Gene3D" id="3.90.70.10">
    <property type="entry name" value="Cysteine proteinases"/>
    <property type="match status" value="1"/>
</dbReference>
<dbReference type="GO" id="GO:0006508">
    <property type="term" value="P:proteolysis"/>
    <property type="evidence" value="ECO:0007669"/>
    <property type="project" value="UniProtKB-KW"/>
</dbReference>
<dbReference type="InterPro" id="IPR000169">
    <property type="entry name" value="Pept_cys_AS"/>
</dbReference>
<evidence type="ECO:0000313" key="8">
    <source>
        <dbReference type="EMBL" id="GIX63586.1"/>
    </source>
</evidence>
<dbReference type="InterPro" id="IPR039417">
    <property type="entry name" value="Peptidase_C1A_papain-like"/>
</dbReference>
<dbReference type="CDD" id="cd02248">
    <property type="entry name" value="Peptidase_C1A"/>
    <property type="match status" value="1"/>
</dbReference>
<feature type="transmembrane region" description="Helical" evidence="5">
    <location>
        <begin position="46"/>
        <end position="68"/>
    </location>
</feature>
<evidence type="ECO:0000256" key="3">
    <source>
        <dbReference type="ARBA" id="ARBA00023157"/>
    </source>
</evidence>
<dbReference type="Pfam" id="PF00112">
    <property type="entry name" value="Peptidase_C1"/>
    <property type="match status" value="1"/>
</dbReference>
<dbReference type="PROSITE" id="PS00639">
    <property type="entry name" value="THIOL_PROTEASE_HIS"/>
    <property type="match status" value="1"/>
</dbReference>
<dbReference type="SMART" id="SM00645">
    <property type="entry name" value="Pept_C1"/>
    <property type="match status" value="1"/>
</dbReference>
<protein>
    <submittedName>
        <fullName evidence="8">Papain family cysteine protease-containing protein</fullName>
    </submittedName>
</protein>
<comment type="caution">
    <text evidence="8">The sequence shown here is derived from an EMBL/GenBank/DDBJ whole genome shotgun (WGS) entry which is preliminary data.</text>
</comment>
<keyword evidence="5" id="KW-0812">Transmembrane</keyword>
<comment type="similarity">
    <text evidence="1">Belongs to the peptidase C1 family.</text>
</comment>
<dbReference type="InterPro" id="IPR038765">
    <property type="entry name" value="Papain-like_cys_pep_sf"/>
</dbReference>
<evidence type="ECO:0000259" key="6">
    <source>
        <dbReference type="SMART" id="SM00645"/>
    </source>
</evidence>